<feature type="transmembrane region" description="Helical" evidence="8">
    <location>
        <begin position="112"/>
        <end position="138"/>
    </location>
</feature>
<dbReference type="InterPro" id="IPR001851">
    <property type="entry name" value="ABC_transp_permease"/>
</dbReference>
<accession>A0A7V7TZ63</accession>
<protein>
    <submittedName>
        <fullName evidence="9">ABC transporter permease</fullName>
    </submittedName>
</protein>
<dbReference type="EMBL" id="VZDO01000012">
    <property type="protein sequence ID" value="KAB0678845.1"/>
    <property type="molecule type" value="Genomic_DNA"/>
</dbReference>
<feature type="transmembrane region" description="Helical" evidence="8">
    <location>
        <begin position="239"/>
        <end position="260"/>
    </location>
</feature>
<evidence type="ECO:0000313" key="10">
    <source>
        <dbReference type="Proteomes" id="UP000432089"/>
    </source>
</evidence>
<feature type="transmembrane region" description="Helical" evidence="8">
    <location>
        <begin position="150"/>
        <end position="169"/>
    </location>
</feature>
<evidence type="ECO:0000256" key="6">
    <source>
        <dbReference type="ARBA" id="ARBA00022989"/>
    </source>
</evidence>
<feature type="transmembrane region" description="Helical" evidence="8">
    <location>
        <begin position="317"/>
        <end position="336"/>
    </location>
</feature>
<dbReference type="RefSeq" id="WP_150971070.1">
    <property type="nucleotide sequence ID" value="NZ_VZDO01000012.1"/>
</dbReference>
<dbReference type="GO" id="GO:0005886">
    <property type="term" value="C:plasma membrane"/>
    <property type="evidence" value="ECO:0007669"/>
    <property type="project" value="UniProtKB-SubCell"/>
</dbReference>
<evidence type="ECO:0000256" key="1">
    <source>
        <dbReference type="ARBA" id="ARBA00004651"/>
    </source>
</evidence>
<feature type="transmembrane region" description="Helical" evidence="8">
    <location>
        <begin position="272"/>
        <end position="305"/>
    </location>
</feature>
<keyword evidence="3" id="KW-1003">Cell membrane</keyword>
<dbReference type="PANTHER" id="PTHR32196">
    <property type="entry name" value="ABC TRANSPORTER PERMEASE PROTEIN YPHD-RELATED-RELATED"/>
    <property type="match status" value="1"/>
</dbReference>
<dbReference type="PANTHER" id="PTHR32196:SF21">
    <property type="entry name" value="ABC TRANSPORTER PERMEASE PROTEIN YPHD-RELATED"/>
    <property type="match status" value="1"/>
</dbReference>
<keyword evidence="10" id="KW-1185">Reference proteome</keyword>
<keyword evidence="5 8" id="KW-0812">Transmembrane</keyword>
<feature type="transmembrane region" description="Helical" evidence="8">
    <location>
        <begin position="189"/>
        <end position="210"/>
    </location>
</feature>
<gene>
    <name evidence="9" type="ORF">F6X38_15290</name>
</gene>
<evidence type="ECO:0000313" key="9">
    <source>
        <dbReference type="EMBL" id="KAB0678845.1"/>
    </source>
</evidence>
<keyword evidence="7 8" id="KW-0472">Membrane</keyword>
<evidence type="ECO:0000256" key="3">
    <source>
        <dbReference type="ARBA" id="ARBA00022475"/>
    </source>
</evidence>
<dbReference type="CDD" id="cd06579">
    <property type="entry name" value="TM_PBP1_transp_AraH_like"/>
    <property type="match status" value="1"/>
</dbReference>
<proteinExistence type="predicted"/>
<evidence type="ECO:0000256" key="8">
    <source>
        <dbReference type="SAM" id="Phobius"/>
    </source>
</evidence>
<keyword evidence="2" id="KW-0813">Transport</keyword>
<name>A0A7V7TZ63_9HYPH</name>
<dbReference type="Pfam" id="PF02653">
    <property type="entry name" value="BPD_transp_2"/>
    <property type="match status" value="1"/>
</dbReference>
<comment type="subcellular location">
    <subcellularLocation>
        <location evidence="1">Cell membrane</location>
        <topology evidence="1">Multi-pass membrane protein</topology>
    </subcellularLocation>
</comment>
<keyword evidence="6 8" id="KW-1133">Transmembrane helix</keyword>
<sequence>MPENRSAAASRDAGNGIESLMARLRGGLPGGQAGLAALLLLLLVLFSLFVPGFLSFGTLQSFMYQLPLLGLLSLAMVVPLITGGLNLAIIATTNSSALLMVWIMQNAMPADAGAAASLGVIALALLAGIALCLVIGLLTGALVAYTGVHPILVTLGTKSLIDGISIYLTRGMALSGVPEMFSSIGNAQFFGVPLVFVVLVLAAILFGVVLKRTAFGLACAMIGSNIEATRYSAVDVKRVLVGVYTLSSLACFVAALIMLATFNSASADYAQSYLLVTILAAVLGGVDPFGGFGTIGGLMLALGILQVISSGFNQFGLSNYLTVAIWGLILILVVMFQTLGPQLAGFVGNRKRKA</sequence>
<dbReference type="GO" id="GO:0022857">
    <property type="term" value="F:transmembrane transporter activity"/>
    <property type="evidence" value="ECO:0007669"/>
    <property type="project" value="InterPro"/>
</dbReference>
<organism evidence="9 10">
    <name type="scientific">Plantimonas leprariae</name>
    <dbReference type="NCBI Taxonomy" id="2615207"/>
    <lineage>
        <taxon>Bacteria</taxon>
        <taxon>Pseudomonadati</taxon>
        <taxon>Pseudomonadota</taxon>
        <taxon>Alphaproteobacteria</taxon>
        <taxon>Hyphomicrobiales</taxon>
        <taxon>Aurantimonadaceae</taxon>
        <taxon>Plantimonas</taxon>
    </lineage>
</organism>
<reference evidence="9 10" key="1">
    <citation type="submission" date="2019-09" db="EMBL/GenBank/DDBJ databases">
        <title>YIM 132180 draft genome.</title>
        <authorList>
            <person name="Zhang K."/>
        </authorList>
    </citation>
    <scope>NUCLEOTIDE SEQUENCE [LARGE SCALE GENOMIC DNA]</scope>
    <source>
        <strain evidence="9 10">YIM 132180</strain>
    </source>
</reference>
<comment type="caution">
    <text evidence="9">The sequence shown here is derived from an EMBL/GenBank/DDBJ whole genome shotgun (WGS) entry which is preliminary data.</text>
</comment>
<feature type="transmembrane region" description="Helical" evidence="8">
    <location>
        <begin position="33"/>
        <end position="56"/>
    </location>
</feature>
<evidence type="ECO:0000256" key="5">
    <source>
        <dbReference type="ARBA" id="ARBA00022692"/>
    </source>
</evidence>
<evidence type="ECO:0000256" key="7">
    <source>
        <dbReference type="ARBA" id="ARBA00023136"/>
    </source>
</evidence>
<evidence type="ECO:0000256" key="2">
    <source>
        <dbReference type="ARBA" id="ARBA00022448"/>
    </source>
</evidence>
<feature type="transmembrane region" description="Helical" evidence="8">
    <location>
        <begin position="68"/>
        <end position="92"/>
    </location>
</feature>
<dbReference type="Proteomes" id="UP000432089">
    <property type="component" value="Unassembled WGS sequence"/>
</dbReference>
<keyword evidence="4" id="KW-0997">Cell inner membrane</keyword>
<evidence type="ECO:0000256" key="4">
    <source>
        <dbReference type="ARBA" id="ARBA00022519"/>
    </source>
</evidence>
<dbReference type="AlphaFoldDB" id="A0A7V7TZ63"/>